<evidence type="ECO:0000256" key="2">
    <source>
        <dbReference type="ARBA" id="ARBA00022475"/>
    </source>
</evidence>
<evidence type="ECO:0008006" key="8">
    <source>
        <dbReference type="Google" id="ProtNLM"/>
    </source>
</evidence>
<keyword evidence="2" id="KW-1003">Cell membrane</keyword>
<dbReference type="InterPro" id="IPR022791">
    <property type="entry name" value="L-PG_synthase/AglD"/>
</dbReference>
<keyword evidence="3 6" id="KW-0812">Transmembrane</keyword>
<comment type="caution">
    <text evidence="7">The sequence shown here is derived from an EMBL/GenBank/DDBJ whole genome shotgun (WGS) entry which is preliminary data.</text>
</comment>
<evidence type="ECO:0000256" key="6">
    <source>
        <dbReference type="SAM" id="Phobius"/>
    </source>
</evidence>
<dbReference type="PANTHER" id="PTHR39087:SF2">
    <property type="entry name" value="UPF0104 MEMBRANE PROTEIN MJ1595"/>
    <property type="match status" value="1"/>
</dbReference>
<feature type="transmembrane region" description="Helical" evidence="6">
    <location>
        <begin position="81"/>
        <end position="103"/>
    </location>
</feature>
<accession>A0A0F9Q9V5</accession>
<evidence type="ECO:0000256" key="3">
    <source>
        <dbReference type="ARBA" id="ARBA00022692"/>
    </source>
</evidence>
<feature type="non-terminal residue" evidence="7">
    <location>
        <position position="1"/>
    </location>
</feature>
<dbReference type="GO" id="GO:0005886">
    <property type="term" value="C:plasma membrane"/>
    <property type="evidence" value="ECO:0007669"/>
    <property type="project" value="UniProtKB-SubCell"/>
</dbReference>
<sequence length="263" mass="29276">LSHINYGFMALSLLFFSLAWVAAALSWGYIIKKLEQSLDYSSAIKLWTWSQSARYIPGSVWQVVGRVYMGEKKGLGKGKTLASIAIETSNLIISSLIVFALSLPFWPTLEGFKSYYPFLFGGFMVFGFLHPKVFNTTTNFFVRRLDKGEKDHSYAFSEIITMLVPYLGVWLIFGLGFFFLILSLKEVGLAYVAIATGTFALSWVVGFLFVIAPGGLGAREVALVYFLGFFVSNPLAVLFAVLSRVLMIIGEVLILGISALYRR</sequence>
<feature type="transmembrane region" description="Helical" evidence="6">
    <location>
        <begin position="222"/>
        <end position="239"/>
    </location>
</feature>
<feature type="transmembrane region" description="Helical" evidence="6">
    <location>
        <begin position="188"/>
        <end position="210"/>
    </location>
</feature>
<feature type="transmembrane region" description="Helical" evidence="6">
    <location>
        <begin position="115"/>
        <end position="134"/>
    </location>
</feature>
<protein>
    <recommendedName>
        <fullName evidence="8">Flippase-like domain-containing protein</fullName>
    </recommendedName>
</protein>
<proteinExistence type="predicted"/>
<feature type="transmembrane region" description="Helical" evidence="6">
    <location>
        <begin position="155"/>
        <end position="182"/>
    </location>
</feature>
<dbReference type="AlphaFoldDB" id="A0A0F9Q9V5"/>
<dbReference type="PANTHER" id="PTHR39087">
    <property type="entry name" value="UPF0104 MEMBRANE PROTEIN MJ1595"/>
    <property type="match status" value="1"/>
</dbReference>
<feature type="transmembrane region" description="Helical" evidence="6">
    <location>
        <begin position="6"/>
        <end position="30"/>
    </location>
</feature>
<gene>
    <name evidence="7" type="ORF">LCGC14_0799820</name>
</gene>
<name>A0A0F9Q9V5_9ZZZZ</name>
<evidence type="ECO:0000256" key="5">
    <source>
        <dbReference type="ARBA" id="ARBA00023136"/>
    </source>
</evidence>
<evidence type="ECO:0000313" key="7">
    <source>
        <dbReference type="EMBL" id="KKN33817.1"/>
    </source>
</evidence>
<keyword evidence="5 6" id="KW-0472">Membrane</keyword>
<organism evidence="7">
    <name type="scientific">marine sediment metagenome</name>
    <dbReference type="NCBI Taxonomy" id="412755"/>
    <lineage>
        <taxon>unclassified sequences</taxon>
        <taxon>metagenomes</taxon>
        <taxon>ecological metagenomes</taxon>
    </lineage>
</organism>
<reference evidence="7" key="1">
    <citation type="journal article" date="2015" name="Nature">
        <title>Complex archaea that bridge the gap between prokaryotes and eukaryotes.</title>
        <authorList>
            <person name="Spang A."/>
            <person name="Saw J.H."/>
            <person name="Jorgensen S.L."/>
            <person name="Zaremba-Niedzwiedzka K."/>
            <person name="Martijn J."/>
            <person name="Lind A.E."/>
            <person name="van Eijk R."/>
            <person name="Schleper C."/>
            <person name="Guy L."/>
            <person name="Ettema T.J."/>
        </authorList>
    </citation>
    <scope>NUCLEOTIDE SEQUENCE</scope>
</reference>
<keyword evidence="4 6" id="KW-1133">Transmembrane helix</keyword>
<evidence type="ECO:0000256" key="1">
    <source>
        <dbReference type="ARBA" id="ARBA00004651"/>
    </source>
</evidence>
<dbReference type="Pfam" id="PF03706">
    <property type="entry name" value="LPG_synthase_TM"/>
    <property type="match status" value="1"/>
</dbReference>
<dbReference type="EMBL" id="LAZR01002148">
    <property type="protein sequence ID" value="KKN33817.1"/>
    <property type="molecule type" value="Genomic_DNA"/>
</dbReference>
<evidence type="ECO:0000256" key="4">
    <source>
        <dbReference type="ARBA" id="ARBA00022989"/>
    </source>
</evidence>
<comment type="subcellular location">
    <subcellularLocation>
        <location evidence="1">Cell membrane</location>
        <topology evidence="1">Multi-pass membrane protein</topology>
    </subcellularLocation>
</comment>